<dbReference type="PANTHER" id="PTHR35849">
    <property type="entry name" value="BLR2341 PROTEIN"/>
    <property type="match status" value="1"/>
</dbReference>
<dbReference type="InterPro" id="IPR058548">
    <property type="entry name" value="MlaB-like_STAS"/>
</dbReference>
<comment type="caution">
    <text evidence="2">The sequence shown here is derived from an EMBL/GenBank/DDBJ whole genome shotgun (WGS) entry which is preliminary data.</text>
</comment>
<dbReference type="InterPro" id="IPR052746">
    <property type="entry name" value="MlaB_ABC_Transporter"/>
</dbReference>
<sequence>MERQLEESLEIGNVLNIKNEYQQWLDSNEELIVDASSVVRVDAAGLQALASLFFSAKQANTDIQLVNVPDDLQESIKLLDLQSVFEN</sequence>
<dbReference type="PANTHER" id="PTHR35849:SF2">
    <property type="entry name" value="BLR2341 PROTEIN"/>
    <property type="match status" value="1"/>
</dbReference>
<accession>A0AAV5P063</accession>
<dbReference type="EMBL" id="BSNX01000075">
    <property type="protein sequence ID" value="GLQ76210.1"/>
    <property type="molecule type" value="Genomic_DNA"/>
</dbReference>
<dbReference type="Proteomes" id="UP001156690">
    <property type="component" value="Unassembled WGS sequence"/>
</dbReference>
<feature type="domain" description="STAS" evidence="1">
    <location>
        <begin position="1"/>
        <end position="87"/>
    </location>
</feature>
<keyword evidence="3" id="KW-1185">Reference proteome</keyword>
<dbReference type="PROSITE" id="PS50801">
    <property type="entry name" value="STAS"/>
    <property type="match status" value="1"/>
</dbReference>
<dbReference type="InterPro" id="IPR036513">
    <property type="entry name" value="STAS_dom_sf"/>
</dbReference>
<evidence type="ECO:0000259" key="1">
    <source>
        <dbReference type="PROSITE" id="PS50801"/>
    </source>
</evidence>
<gene>
    <name evidence="2" type="ORF">GCM10007932_55730</name>
</gene>
<organism evidence="2 3">
    <name type="scientific">Vibrio penaeicida</name>
    <dbReference type="NCBI Taxonomy" id="104609"/>
    <lineage>
        <taxon>Bacteria</taxon>
        <taxon>Pseudomonadati</taxon>
        <taxon>Pseudomonadota</taxon>
        <taxon>Gammaproteobacteria</taxon>
        <taxon>Vibrionales</taxon>
        <taxon>Vibrionaceae</taxon>
        <taxon>Vibrio</taxon>
    </lineage>
</organism>
<protein>
    <submittedName>
        <fullName evidence="2">Sulfate transporter</fullName>
    </submittedName>
</protein>
<evidence type="ECO:0000313" key="2">
    <source>
        <dbReference type="EMBL" id="GLQ76210.1"/>
    </source>
</evidence>
<proteinExistence type="predicted"/>
<dbReference type="Pfam" id="PF13466">
    <property type="entry name" value="STAS_2"/>
    <property type="match status" value="1"/>
</dbReference>
<evidence type="ECO:0000313" key="3">
    <source>
        <dbReference type="Proteomes" id="UP001156690"/>
    </source>
</evidence>
<dbReference type="Gene3D" id="3.30.750.24">
    <property type="entry name" value="STAS domain"/>
    <property type="match status" value="1"/>
</dbReference>
<dbReference type="SUPFAM" id="SSF52091">
    <property type="entry name" value="SpoIIaa-like"/>
    <property type="match status" value="1"/>
</dbReference>
<dbReference type="RefSeq" id="WP_126607977.1">
    <property type="nucleotide sequence ID" value="NZ_AP025145.1"/>
</dbReference>
<dbReference type="InterPro" id="IPR002645">
    <property type="entry name" value="STAS_dom"/>
</dbReference>
<dbReference type="AlphaFoldDB" id="A0AAV5P063"/>
<name>A0AAV5P063_9VIBR</name>
<dbReference type="CDD" id="cd07043">
    <property type="entry name" value="STAS_anti-anti-sigma_factors"/>
    <property type="match status" value="1"/>
</dbReference>
<reference evidence="3" key="1">
    <citation type="journal article" date="2019" name="Int. J. Syst. Evol. Microbiol.">
        <title>The Global Catalogue of Microorganisms (GCM) 10K type strain sequencing project: providing services to taxonomists for standard genome sequencing and annotation.</title>
        <authorList>
            <consortium name="The Broad Institute Genomics Platform"/>
            <consortium name="The Broad Institute Genome Sequencing Center for Infectious Disease"/>
            <person name="Wu L."/>
            <person name="Ma J."/>
        </authorList>
    </citation>
    <scope>NUCLEOTIDE SEQUENCE [LARGE SCALE GENOMIC DNA]</scope>
    <source>
        <strain evidence="3">NBRC 15640</strain>
    </source>
</reference>